<dbReference type="GO" id="GO:0016746">
    <property type="term" value="F:acyltransferase activity"/>
    <property type="evidence" value="ECO:0007669"/>
    <property type="project" value="InterPro"/>
</dbReference>
<evidence type="ECO:0000313" key="1">
    <source>
        <dbReference type="EMBL" id="SNY36258.1"/>
    </source>
</evidence>
<proteinExistence type="predicted"/>
<dbReference type="Pfam" id="PF07451">
    <property type="entry name" value="SpoVAD"/>
    <property type="match status" value="1"/>
</dbReference>
<dbReference type="InterPro" id="IPR010894">
    <property type="entry name" value="SpoVAD"/>
</dbReference>
<protein>
    <submittedName>
        <fullName evidence="1">Stage V sporulation protein AD</fullName>
    </submittedName>
</protein>
<gene>
    <name evidence="1" type="ORF">SAMN06265827_12068</name>
</gene>
<dbReference type="PIRSF" id="PIRSF011570">
    <property type="entry name" value="SpoVAD"/>
    <property type="match status" value="1"/>
</dbReference>
<name>A0A285HKI9_9FIRM</name>
<dbReference type="InterPro" id="IPR016039">
    <property type="entry name" value="Thiolase-like"/>
</dbReference>
<sequence>MKKLGKQTVKFDNPPQIISSASVVGNKESQGPLGKYFDQVIGDAYNKQQTWEKAQMKMTEDVVNNALDKVNLAKEDIDFLLAGDLLNQIVASNFAARKFPVPFLGLFGACSTMIEAMAVGSILIDGGVAKRVVSFTSSHYQATERQYRTPNEYGDKYPPYKQWTVTGAGATILSNETGGVAITMATLGKVVDLGVKDPKDMGSAMAPAAADTILNHLEDSDHSPSDYDLIITGDLGQVGKNLTIELLAEQGCDVSKNFDDCGVMIYNSKQKSGAGGSGCGCSAVVAASYLLPQIMYGNFNRVLLLGTGALLNPMTFLQGETIPCIAHAVVLERTGHLTEGIGRPAIQDSLATKIETTKIEDLS</sequence>
<dbReference type="STRING" id="1413210.U472_05850"/>
<evidence type="ECO:0000313" key="2">
    <source>
        <dbReference type="Proteomes" id="UP000219573"/>
    </source>
</evidence>
<dbReference type="Gene3D" id="3.40.47.40">
    <property type="entry name" value="Stage V sporulation protein AD"/>
    <property type="match status" value="1"/>
</dbReference>
<accession>A0A285HKI9</accession>
<dbReference type="RefSeq" id="WP_097018612.1">
    <property type="nucleotide sequence ID" value="NZ_OBDZ01000020.1"/>
</dbReference>
<dbReference type="EMBL" id="OBDZ01000020">
    <property type="protein sequence ID" value="SNY36258.1"/>
    <property type="molecule type" value="Genomic_DNA"/>
</dbReference>
<dbReference type="InterPro" id="IPR038369">
    <property type="entry name" value="SpoVAD_sf"/>
</dbReference>
<dbReference type="NCBIfam" id="TIGR02845">
    <property type="entry name" value="spore_V_AD"/>
    <property type="match status" value="1"/>
</dbReference>
<organism evidence="1 2">
    <name type="scientific">Orenia metallireducens</name>
    <dbReference type="NCBI Taxonomy" id="1413210"/>
    <lineage>
        <taxon>Bacteria</taxon>
        <taxon>Bacillati</taxon>
        <taxon>Bacillota</taxon>
        <taxon>Clostridia</taxon>
        <taxon>Halanaerobiales</taxon>
        <taxon>Halobacteroidaceae</taxon>
        <taxon>Orenia</taxon>
    </lineage>
</organism>
<dbReference type="SUPFAM" id="SSF53901">
    <property type="entry name" value="Thiolase-like"/>
    <property type="match status" value="1"/>
</dbReference>
<dbReference type="AlphaFoldDB" id="A0A285HKI9"/>
<reference evidence="2" key="1">
    <citation type="submission" date="2017-09" db="EMBL/GenBank/DDBJ databases">
        <authorList>
            <person name="Varghese N."/>
            <person name="Submissions S."/>
        </authorList>
    </citation>
    <scope>NUCLEOTIDE SEQUENCE [LARGE SCALE GENOMIC DNA]</scope>
    <source>
        <strain evidence="2">MSL47</strain>
    </source>
</reference>
<keyword evidence="2" id="KW-1185">Reference proteome</keyword>
<dbReference type="NCBIfam" id="NF006160">
    <property type="entry name" value="PRK08304.1"/>
    <property type="match status" value="1"/>
</dbReference>
<dbReference type="Proteomes" id="UP000219573">
    <property type="component" value="Unassembled WGS sequence"/>
</dbReference>